<sequence>MVVELIAKDKKEKLQFEGKCKLKIDAVSKLLLVEPEIEVFDCLVKKGVLVIAGDKTLIQQRFLLPFFNEIVKNDEPSYKFKEILVNWLQKQEIQEKEDIIQLLKAKNIYGLCYPNEEIENNKRRNLRKRRAKNISYKENKNGNMESDNHESGSSDYSNSVGSNGVHNYHIFNKTPAKKQKLTSKSVPSVIEAPFFEVRKYFHENILIKKLVILPSLEKKYCYEYYWKNSQNFFICYLCLKKGKTSTAKIIQRNGRDVVQLNGTQHICEFREYRKIIEKQNFEVIPCELFKKNGERLVVFLDSSRINCYEYSYNKNWKIYACCGCLRKKYRYSAKICQKEDGTKFVILNSSKHVCEPRNFNPEKYVEKEIVEADNFKIYENFLNGINRSKLVIFASAEKTTCYKYYWNNRNKIFYCCGCHIKNKTATAELCQNSDGREYLKLSRKKHVCEPREYDPKKYAKKETVETDNFKIFKNIQNGIDRSKLAIFTSYEKSTCYEYYWNNGEKVFLCCGCDKRKKRNRAEVCQNSDGSQYLKLIKAEKHVCDPREYDPGKFEMSNEVIESPNFKIFKYKHKREIKSSLVIFCPSNKMLCYEYFWSKNRKNFQCCCCRFGKNVVATVCHNVDRNDYVQLSKSHDACQLREFDADKFKDDIIVKKPMYEIMSKTSKNAPSIVIFTTESKDMCYKFNYNIREKYYQCSKCYYLNLRIYIFAVIENEGKENEFIAVSNQKHVCEPVKFSHVVQDCNRQIVTAPNFQLIKRKVFGKIVQHLVIFTNDEKSECYEYTWGERHKYFICTTCSFRPHNIHVYAKLIKKDDNEECVELSAKPHKCTPVKFIPEDITSKTVKEPNFKLYETVFQRKKKQRLVIYDPKDKKLGYVYSYLAGRMLYVCMKCQEKKKYITAKVLQDKNGHSSVELCKYQHVCEIQKL</sequence>
<evidence type="ECO:0000313" key="1">
    <source>
        <dbReference type="Proteomes" id="UP000887579"/>
    </source>
</evidence>
<name>A0AC34GSB2_9BILA</name>
<protein>
    <submittedName>
        <fullName evidence="2">Uncharacterized protein</fullName>
    </submittedName>
</protein>
<accession>A0AC34GSB2</accession>
<dbReference type="Proteomes" id="UP000887579">
    <property type="component" value="Unplaced"/>
</dbReference>
<proteinExistence type="predicted"/>
<organism evidence="1 2">
    <name type="scientific">Panagrolaimus sp. ES5</name>
    <dbReference type="NCBI Taxonomy" id="591445"/>
    <lineage>
        <taxon>Eukaryota</taxon>
        <taxon>Metazoa</taxon>
        <taxon>Ecdysozoa</taxon>
        <taxon>Nematoda</taxon>
        <taxon>Chromadorea</taxon>
        <taxon>Rhabditida</taxon>
        <taxon>Tylenchina</taxon>
        <taxon>Panagrolaimomorpha</taxon>
        <taxon>Panagrolaimoidea</taxon>
        <taxon>Panagrolaimidae</taxon>
        <taxon>Panagrolaimus</taxon>
    </lineage>
</organism>
<dbReference type="WBParaSite" id="ES5_v2.g7426.t1">
    <property type="protein sequence ID" value="ES5_v2.g7426.t1"/>
    <property type="gene ID" value="ES5_v2.g7426"/>
</dbReference>
<reference evidence="2" key="1">
    <citation type="submission" date="2022-11" db="UniProtKB">
        <authorList>
            <consortium name="WormBaseParasite"/>
        </authorList>
    </citation>
    <scope>IDENTIFICATION</scope>
</reference>
<evidence type="ECO:0000313" key="2">
    <source>
        <dbReference type="WBParaSite" id="ES5_v2.g7426.t1"/>
    </source>
</evidence>